<evidence type="ECO:0000256" key="1">
    <source>
        <dbReference type="SAM" id="Phobius"/>
    </source>
</evidence>
<keyword evidence="1" id="KW-0472">Membrane</keyword>
<proteinExistence type="predicted"/>
<keyword evidence="3" id="KW-1185">Reference proteome</keyword>
<gene>
    <name evidence="2" type="ORF">CP97_00810</name>
</gene>
<feature type="transmembrane region" description="Helical" evidence="1">
    <location>
        <begin position="126"/>
        <end position="142"/>
    </location>
</feature>
<feature type="transmembrane region" description="Helical" evidence="1">
    <location>
        <begin position="100"/>
        <end position="120"/>
    </location>
</feature>
<reference evidence="2 3" key="1">
    <citation type="journal article" date="2015" name="Int. J. Syst. Evol. Microbiol.">
        <title>Erythrobacter atlanticus sp. nov., a bacterium from ocean sediment able to degrade polycyclic aromatic hydrocarbons.</title>
        <authorList>
            <person name="Zhuang L."/>
            <person name="Liu Y."/>
            <person name="Wang L."/>
            <person name="Wang W."/>
            <person name="Shao Z."/>
        </authorList>
    </citation>
    <scope>NUCLEOTIDE SEQUENCE [LARGE SCALE GENOMIC DNA]</scope>
    <source>
        <strain evidence="3">s21-N3</strain>
    </source>
</reference>
<dbReference type="Proteomes" id="UP000059113">
    <property type="component" value="Chromosome"/>
</dbReference>
<evidence type="ECO:0008006" key="4">
    <source>
        <dbReference type="Google" id="ProtNLM"/>
    </source>
</evidence>
<feature type="transmembrane region" description="Helical" evidence="1">
    <location>
        <begin position="226"/>
        <end position="246"/>
    </location>
</feature>
<dbReference type="EMBL" id="CP011310">
    <property type="protein sequence ID" value="AKQ40900.2"/>
    <property type="molecule type" value="Genomic_DNA"/>
</dbReference>
<sequence>MRTLRGLLGGGDRFGSQPFEKLSKAYRLAHQNVRYFYLASALYVWLILPDLHDSVLFEPPLELAWPLKWAAGLPILAVVDIISVACASFAALAFWKPESLVWRVGFAITILLCAAVPVSLGAINHGFHEWIWIAFIFVFLPATDGEHAGRWSKLSYCLTFGAAQALILMFYTMAGFWKAFAGFMSLAKGIPGNFSPDALGWTLADRMAQTNTQPLLGPFLVENSMLAWPMFLGVIYAQLVAIAVAFRPSLHQAWGWFLIVFHTGTFLLMEIAFPTHIVILLILMIASPFQREPWFRWNTLLHLPLLGRILTSLLEQRGTHPNQEELHALSDI</sequence>
<feature type="transmembrane region" description="Helical" evidence="1">
    <location>
        <begin position="69"/>
        <end position="93"/>
    </location>
</feature>
<keyword evidence="1" id="KW-0812">Transmembrane</keyword>
<evidence type="ECO:0000313" key="2">
    <source>
        <dbReference type="EMBL" id="AKQ40900.2"/>
    </source>
</evidence>
<dbReference type="AlphaFoldDB" id="A0A0H4V8S0"/>
<keyword evidence="1" id="KW-1133">Transmembrane helix</keyword>
<feature type="transmembrane region" description="Helical" evidence="1">
    <location>
        <begin position="154"/>
        <end position="177"/>
    </location>
</feature>
<organism evidence="2 3">
    <name type="scientific">Aurantiacibacter atlanticus</name>
    <dbReference type="NCBI Taxonomy" id="1648404"/>
    <lineage>
        <taxon>Bacteria</taxon>
        <taxon>Pseudomonadati</taxon>
        <taxon>Pseudomonadota</taxon>
        <taxon>Alphaproteobacteria</taxon>
        <taxon>Sphingomonadales</taxon>
        <taxon>Erythrobacteraceae</taxon>
        <taxon>Aurantiacibacter</taxon>
    </lineage>
</organism>
<feature type="transmembrane region" description="Helical" evidence="1">
    <location>
        <begin position="253"/>
        <end position="286"/>
    </location>
</feature>
<protein>
    <recommendedName>
        <fullName evidence="4">HTTM domain-containing protein</fullName>
    </recommendedName>
</protein>
<name>A0A0H4V8S0_9SPHN</name>
<feature type="transmembrane region" description="Helical" evidence="1">
    <location>
        <begin position="33"/>
        <end position="49"/>
    </location>
</feature>
<dbReference type="KEGG" id="ery:CP97_00810"/>
<accession>A0A0H4V8S0</accession>
<reference evidence="3" key="2">
    <citation type="submission" date="2015-04" db="EMBL/GenBank/DDBJ databases">
        <title>The complete genome sequence of Erythrobacter sp. s21-N3.</title>
        <authorList>
            <person name="Zhuang L."/>
            <person name="Liu Y."/>
            <person name="Shao Z."/>
        </authorList>
    </citation>
    <scope>NUCLEOTIDE SEQUENCE [LARGE SCALE GENOMIC DNA]</scope>
    <source>
        <strain evidence="3">s21-N3</strain>
    </source>
</reference>
<evidence type="ECO:0000313" key="3">
    <source>
        <dbReference type="Proteomes" id="UP000059113"/>
    </source>
</evidence>
<dbReference type="STRING" id="1648404.CP97_00810"/>